<evidence type="ECO:0000313" key="13">
    <source>
        <dbReference type="EMBL" id="CAI2166262.1"/>
    </source>
</evidence>
<dbReference type="SUPFAM" id="SSF90123">
    <property type="entry name" value="ABC transporter transmembrane region"/>
    <property type="match status" value="2"/>
</dbReference>
<dbReference type="CDD" id="cd03244">
    <property type="entry name" value="ABCC_MRP_domain2"/>
    <property type="match status" value="1"/>
</dbReference>
<dbReference type="SMART" id="SM00382">
    <property type="entry name" value="AAA"/>
    <property type="match status" value="2"/>
</dbReference>
<comment type="subcellular location">
    <subcellularLocation>
        <location evidence="1">Membrane</location>
        <topology evidence="1">Multi-pass membrane protein</topology>
    </subcellularLocation>
</comment>
<feature type="transmembrane region" description="Helical" evidence="10">
    <location>
        <begin position="54"/>
        <end position="73"/>
    </location>
</feature>
<name>A0A9W4SF46_9GLOM</name>
<feature type="transmembrane region" description="Helical" evidence="10">
    <location>
        <begin position="456"/>
        <end position="474"/>
    </location>
</feature>
<dbReference type="PROSITE" id="PS50893">
    <property type="entry name" value="ABC_TRANSPORTER_2"/>
    <property type="match status" value="2"/>
</dbReference>
<dbReference type="Pfam" id="PF00005">
    <property type="entry name" value="ABC_tran"/>
    <property type="match status" value="2"/>
</dbReference>
<gene>
    <name evidence="13" type="ORF">FWILDA_LOCUS2486</name>
</gene>
<keyword evidence="14" id="KW-1185">Reference proteome</keyword>
<evidence type="ECO:0000256" key="7">
    <source>
        <dbReference type="ARBA" id="ARBA00022989"/>
    </source>
</evidence>
<dbReference type="InterPro" id="IPR036640">
    <property type="entry name" value="ABC1_TM_sf"/>
</dbReference>
<keyword evidence="5" id="KW-0547">Nucleotide-binding</keyword>
<dbReference type="InterPro" id="IPR003439">
    <property type="entry name" value="ABC_transporter-like_ATP-bd"/>
</dbReference>
<comment type="caution">
    <text evidence="13">The sequence shown here is derived from an EMBL/GenBank/DDBJ whole genome shotgun (WGS) entry which is preliminary data.</text>
</comment>
<dbReference type="GO" id="GO:0000329">
    <property type="term" value="C:fungal-type vacuole membrane"/>
    <property type="evidence" value="ECO:0007669"/>
    <property type="project" value="TreeGrafter"/>
</dbReference>
<sequence>MSLSDSLPQVFVVLFSTFILNIQSCKNERSHCKLDESNNDSIISSRFSTVKRDVFKIGFTLIQASSFAFLFGWKFDREQDKNSVLSVGLLAVCWQSQSLPDQELLYGLLIVIYQYFTRLRQFVPFGKFEMCSNMHGPSRSKQYHKGKPVFADNYCSFWAFLTFSTVTPLMKKTLKLGRLDDSDLDQLSYSHRASTLYEKFKSLRGRKLLYRIWKANQSIIVLQVALITIVSCLYYLPTIFFYHFLEFIQNKSPDDSLEWGYIYIFGMLLSNILVQLVYGQNRYFSSVVLPCKIRGMLNSEIYFKSLKTVDNTRKVNVDDNENATVGKIANLMSVDTNRICEFAVALNGVIDCPIELIVGVYFLYQLLGLASLLGLLVLFVTFPINHQTAKLYTKTQDKLMKARDYRTNLMHEILQGIRMIKFFAWDNKYEDRVLEARTNELIQLRNNFLCRSIFDLLWMASPILVTIFSFFIFTKIQGNELTVSIAFTSITIFHELEFAFNALPECIMDGVQAFVSLDRIEEFLGEEEISLPLDVEHDEINSKIAFENVTVTWNKNFEDKIDENEFMIKNLNVEFPIGEFSIICGPTGSGKSMLLMSLLRETHLVEGIIHCPRSPTNPDTQELTTNNWILPNGVALVSQQAWLLNATIRDNILFGLPFDILRYDQVVTMCSLVKDFEMFQDGDLTEIGEKGITLSGGQKQRVALARAVYSRAKHILMDDILSAVDAYTSRFILNECILGPLMKGRTRILVTHHVRLCLTGATYMLAINNGKINVNGTISELRDSGSLNFILEEEDGLIDAKNYPELLDIKQDVQIITELPDTSAFSFFVNDSIQLTKKNSEPKKLIQEEARPMGMVKFKIYMTYLSANGNFLFWLFAIMLFFSARSTQVLGSWWLKEWANASTEVSRQSNASTTMTSFHVNLQGFLKHDVNHYFSIYVLITVSSIFLGVFRFVWLYYGSLKASRKLYQTLLHRVIRAPLRFFDITPVGRILNRFSKDFENVDSNLSGDLAWHINNIFLIIGTILVIASITKGFLIVAIVMGFYYLWIGKLFANASRELKRLDSVTRSPLFSHFTETLKIDDNNRPVFYLKLIKRWLNIKYNLTGVFVTFIAGILLLSNLDYIDPGLVGLSLSFAMQFTEQIMWYVNKYTDLEMSLNSIERINEFSEISQEPPEIIEPRPPASWPHNGAIEVENLKVRYAHDLDPVLQNVSFSVKGQEKVGIVGRTGSGKSTLALTLFRFMEPCEGKIYIDGIDISSIGVYDLRSRITIIPQDPILFTGTLRNNLDVFSIYQDYEILDSLRRVHLLPSDEEVQNDPYLIDNIKVFCNLETPICDGGKNFSQGQRQLLCIARALLKRSKVIIMDEATASIDFSMDEKIQKMIRTEFEDCTVLCIAHRLRTVIDCDRILVIGMRKASRKSCRI</sequence>
<dbReference type="PROSITE" id="PS00211">
    <property type="entry name" value="ABC_TRANSPORTER_1"/>
    <property type="match status" value="2"/>
</dbReference>
<evidence type="ECO:0000256" key="2">
    <source>
        <dbReference type="ARBA" id="ARBA00022448"/>
    </source>
</evidence>
<dbReference type="EMBL" id="CAMKVN010000289">
    <property type="protein sequence ID" value="CAI2166262.1"/>
    <property type="molecule type" value="Genomic_DNA"/>
</dbReference>
<keyword evidence="8 10" id="KW-0472">Membrane</keyword>
<feature type="transmembrane region" description="Helical" evidence="10">
    <location>
        <begin position="934"/>
        <end position="957"/>
    </location>
</feature>
<keyword evidence="6" id="KW-0067">ATP-binding</keyword>
<feature type="domain" description="ABC transporter" evidence="11">
    <location>
        <begin position="544"/>
        <end position="794"/>
    </location>
</feature>
<evidence type="ECO:0000256" key="1">
    <source>
        <dbReference type="ARBA" id="ARBA00004141"/>
    </source>
</evidence>
<evidence type="ECO:0000259" key="11">
    <source>
        <dbReference type="PROSITE" id="PS50893"/>
    </source>
</evidence>
<keyword evidence="4" id="KW-0677">Repeat</keyword>
<evidence type="ECO:0000256" key="8">
    <source>
        <dbReference type="ARBA" id="ARBA00023136"/>
    </source>
</evidence>
<feature type="transmembrane region" description="Helical" evidence="10">
    <location>
        <begin position="1033"/>
        <end position="1052"/>
    </location>
</feature>
<dbReference type="Pfam" id="PF00664">
    <property type="entry name" value="ABC_membrane"/>
    <property type="match status" value="2"/>
</dbReference>
<keyword evidence="2" id="KW-0813">Transport</keyword>
<evidence type="ECO:0000256" key="9">
    <source>
        <dbReference type="ARBA" id="ARBA00023180"/>
    </source>
</evidence>
<keyword evidence="7 10" id="KW-1133">Transmembrane helix</keyword>
<keyword evidence="3 10" id="KW-0812">Transmembrane</keyword>
<feature type="transmembrane region" description="Helical" evidence="10">
    <location>
        <begin position="219"/>
        <end position="240"/>
    </location>
</feature>
<dbReference type="FunFam" id="3.40.50.300:FF:001354">
    <property type="entry name" value="ATP-binding cassette (ABC) transporter, putative"/>
    <property type="match status" value="1"/>
</dbReference>
<evidence type="ECO:0000256" key="10">
    <source>
        <dbReference type="SAM" id="Phobius"/>
    </source>
</evidence>
<dbReference type="GO" id="GO:0005524">
    <property type="term" value="F:ATP binding"/>
    <property type="evidence" value="ECO:0007669"/>
    <property type="project" value="UniProtKB-KW"/>
</dbReference>
<dbReference type="SUPFAM" id="SSF52540">
    <property type="entry name" value="P-loop containing nucleoside triphosphate hydrolases"/>
    <property type="match status" value="2"/>
</dbReference>
<dbReference type="CDD" id="cd03250">
    <property type="entry name" value="ABCC_MRP_domain1"/>
    <property type="match status" value="1"/>
</dbReference>
<reference evidence="13" key="1">
    <citation type="submission" date="2022-08" db="EMBL/GenBank/DDBJ databases">
        <authorList>
            <person name="Kallberg Y."/>
            <person name="Tangrot J."/>
            <person name="Rosling A."/>
        </authorList>
    </citation>
    <scope>NUCLEOTIDE SEQUENCE</scope>
    <source>
        <strain evidence="13">Wild A</strain>
    </source>
</reference>
<dbReference type="FunFam" id="1.20.1560.10:FF:000013">
    <property type="entry name" value="ABC transporter C family member 2"/>
    <property type="match status" value="1"/>
</dbReference>
<evidence type="ECO:0000256" key="3">
    <source>
        <dbReference type="ARBA" id="ARBA00022692"/>
    </source>
</evidence>
<dbReference type="InterPro" id="IPR050173">
    <property type="entry name" value="ABC_transporter_C-like"/>
</dbReference>
<dbReference type="InterPro" id="IPR027417">
    <property type="entry name" value="P-loop_NTPase"/>
</dbReference>
<dbReference type="CDD" id="cd18596">
    <property type="entry name" value="ABC_6TM_VMR1_D1_like"/>
    <property type="match status" value="1"/>
</dbReference>
<dbReference type="InterPro" id="IPR003593">
    <property type="entry name" value="AAA+_ATPase"/>
</dbReference>
<dbReference type="PANTHER" id="PTHR24223:SF353">
    <property type="entry name" value="ABC TRANSPORTER ATP-BINDING PROTEIN_PERMEASE VMR1-RELATED"/>
    <property type="match status" value="1"/>
</dbReference>
<evidence type="ECO:0000256" key="6">
    <source>
        <dbReference type="ARBA" id="ARBA00022840"/>
    </source>
</evidence>
<dbReference type="FunFam" id="3.40.50.300:FF:000825">
    <property type="entry name" value="ABC bile acid transporter"/>
    <property type="match status" value="1"/>
</dbReference>
<dbReference type="CDD" id="cd18604">
    <property type="entry name" value="ABC_6TM_VMR1_D2_like"/>
    <property type="match status" value="1"/>
</dbReference>
<dbReference type="GO" id="GO:0140359">
    <property type="term" value="F:ABC-type transporter activity"/>
    <property type="evidence" value="ECO:0007669"/>
    <property type="project" value="InterPro"/>
</dbReference>
<dbReference type="InterPro" id="IPR017871">
    <property type="entry name" value="ABC_transporter-like_CS"/>
</dbReference>
<feature type="transmembrane region" description="Helical" evidence="10">
    <location>
        <begin position="260"/>
        <end position="278"/>
    </location>
</feature>
<feature type="transmembrane region" description="Helical" evidence="10">
    <location>
        <begin position="861"/>
        <end position="884"/>
    </location>
</feature>
<dbReference type="PROSITE" id="PS50929">
    <property type="entry name" value="ABC_TM1F"/>
    <property type="match status" value="2"/>
</dbReference>
<evidence type="ECO:0000259" key="12">
    <source>
        <dbReference type="PROSITE" id="PS50929"/>
    </source>
</evidence>
<accession>A0A9W4SF46</accession>
<evidence type="ECO:0000313" key="14">
    <source>
        <dbReference type="Proteomes" id="UP001153678"/>
    </source>
</evidence>
<feature type="domain" description="ABC transmembrane type-1" evidence="12">
    <location>
        <begin position="875"/>
        <end position="1077"/>
    </location>
</feature>
<dbReference type="Gene3D" id="3.40.50.300">
    <property type="entry name" value="P-loop containing nucleotide triphosphate hydrolases"/>
    <property type="match status" value="2"/>
</dbReference>
<feature type="transmembrane region" description="Helical" evidence="10">
    <location>
        <begin position="1100"/>
        <end position="1119"/>
    </location>
</feature>
<dbReference type="OrthoDB" id="6500128at2759"/>
<feature type="domain" description="ABC transmembrane type-1" evidence="12">
    <location>
        <begin position="224"/>
        <end position="512"/>
    </location>
</feature>
<proteinExistence type="predicted"/>
<dbReference type="PANTHER" id="PTHR24223">
    <property type="entry name" value="ATP-BINDING CASSETTE SUB-FAMILY C"/>
    <property type="match status" value="1"/>
</dbReference>
<dbReference type="Proteomes" id="UP001153678">
    <property type="component" value="Unassembled WGS sequence"/>
</dbReference>
<evidence type="ECO:0000256" key="4">
    <source>
        <dbReference type="ARBA" id="ARBA00022737"/>
    </source>
</evidence>
<dbReference type="Gene3D" id="1.20.1560.10">
    <property type="entry name" value="ABC transporter type 1, transmembrane domain"/>
    <property type="match status" value="2"/>
</dbReference>
<feature type="domain" description="ABC transporter" evidence="11">
    <location>
        <begin position="1189"/>
        <end position="1420"/>
    </location>
</feature>
<evidence type="ECO:0000256" key="5">
    <source>
        <dbReference type="ARBA" id="ARBA00022741"/>
    </source>
</evidence>
<organism evidence="13 14">
    <name type="scientific">Funneliformis geosporum</name>
    <dbReference type="NCBI Taxonomy" id="1117311"/>
    <lineage>
        <taxon>Eukaryota</taxon>
        <taxon>Fungi</taxon>
        <taxon>Fungi incertae sedis</taxon>
        <taxon>Mucoromycota</taxon>
        <taxon>Glomeromycotina</taxon>
        <taxon>Glomeromycetes</taxon>
        <taxon>Glomerales</taxon>
        <taxon>Glomeraceae</taxon>
        <taxon>Funneliformis</taxon>
    </lineage>
</organism>
<keyword evidence="9" id="KW-0325">Glycoprotein</keyword>
<protein>
    <submittedName>
        <fullName evidence="13">2959_t:CDS:1</fullName>
    </submittedName>
</protein>
<dbReference type="InterPro" id="IPR011527">
    <property type="entry name" value="ABC1_TM_dom"/>
</dbReference>
<feature type="transmembrane region" description="Helical" evidence="10">
    <location>
        <begin position="361"/>
        <end position="384"/>
    </location>
</feature>
<dbReference type="GO" id="GO:0016887">
    <property type="term" value="F:ATP hydrolysis activity"/>
    <property type="evidence" value="ECO:0007669"/>
    <property type="project" value="InterPro"/>
</dbReference>